<feature type="domain" description="PLD phosphodiesterase" evidence="12">
    <location>
        <begin position="457"/>
        <end position="488"/>
    </location>
</feature>
<comment type="catalytic activity">
    <reaction evidence="1">
        <text>a 1,2-diacyl-sn-glycero-3-phosphocholine + H2O = a 1,2-diacyl-sn-glycero-3-phosphate + choline + H(+)</text>
        <dbReference type="Rhea" id="RHEA:14445"/>
        <dbReference type="ChEBI" id="CHEBI:15354"/>
        <dbReference type="ChEBI" id="CHEBI:15377"/>
        <dbReference type="ChEBI" id="CHEBI:15378"/>
        <dbReference type="ChEBI" id="CHEBI:57643"/>
        <dbReference type="ChEBI" id="CHEBI:58608"/>
        <dbReference type="EC" id="3.1.4.4"/>
    </reaction>
</comment>
<comment type="similarity">
    <text evidence="4">Belongs to the phospholipase D family.</text>
</comment>
<evidence type="ECO:0000256" key="9">
    <source>
        <dbReference type="ARBA" id="ARBA00022963"/>
    </source>
</evidence>
<dbReference type="SUPFAM" id="SSF56024">
    <property type="entry name" value="Phospholipase D/nuclease"/>
    <property type="match status" value="2"/>
</dbReference>
<dbReference type="CDD" id="cd09173">
    <property type="entry name" value="PLDc_Nuc_like_unchar1_2"/>
    <property type="match status" value="1"/>
</dbReference>
<dbReference type="GO" id="GO:0016891">
    <property type="term" value="F:RNA endonuclease activity producing 5'-phosphomonoesters, hydrolytic mechanism"/>
    <property type="evidence" value="ECO:0007669"/>
    <property type="project" value="TreeGrafter"/>
</dbReference>
<dbReference type="EMBL" id="CP059851">
    <property type="protein sequence ID" value="QMW23416.1"/>
    <property type="molecule type" value="Genomic_DNA"/>
</dbReference>
<dbReference type="PROSITE" id="PS50035">
    <property type="entry name" value="PLD"/>
    <property type="match status" value="1"/>
</dbReference>
<protein>
    <recommendedName>
        <fullName evidence="6">Phospholipase D</fullName>
        <ecNumber evidence="5">3.1.4.4</ecNumber>
    </recommendedName>
    <alternativeName>
        <fullName evidence="11">Choline phosphatase</fullName>
    </alternativeName>
</protein>
<dbReference type="GO" id="GO:0016042">
    <property type="term" value="P:lipid catabolic process"/>
    <property type="evidence" value="ECO:0007669"/>
    <property type="project" value="UniProtKB-KW"/>
</dbReference>
<evidence type="ECO:0000256" key="4">
    <source>
        <dbReference type="ARBA" id="ARBA00008664"/>
    </source>
</evidence>
<evidence type="ECO:0000313" key="14">
    <source>
        <dbReference type="Proteomes" id="UP000515292"/>
    </source>
</evidence>
<evidence type="ECO:0000256" key="2">
    <source>
        <dbReference type="ARBA" id="ARBA00003145"/>
    </source>
</evidence>
<dbReference type="InterPro" id="IPR001736">
    <property type="entry name" value="PLipase_D/transphosphatidylase"/>
</dbReference>
<comment type="function">
    <text evidence="2">Could be a virulence factor.</text>
</comment>
<sequence length="573" mass="62171">MAERAFVSGRNAAAAFGLRLHRGEGMVLLAMDWRRQRPPRDFVGFAIEVKAPGAADFVALKNRLSFSLDARHLPDDRDTRQNPSILAPFQAFRWMHMPQENARQGEYRYRVTPLFMDAAGALRTGAAQEAATTLMHETVPGVLNIAFTRGYVSSQAFTDRFGGPAAIPTLLPRRAAEGLDFVATAPQAEEALAWMGYEARAAILKLLDEAIADSSAKVDVIAYDLNLPPLMDRFAALAGRLRIIIDDSGDHGEAHSAETEAAKRLVAMLGPANVIRQDVKGLQHNKMIIVRAATWAKAVGGSTNFSWRGFYVQSNNAVIVSGAAPVAIFAAAFEAYWAGRWPFASPGWQALGLAGVDAQVTFSPRDGGAVLAALAEDVAATKSSLFYSLAFISITPGAVQDALAAVTDKADRYVYGMSDKRLGLNLQRPGGNPVPVDSGGLGMTLPPPFRPEATGGGGVRLHHKFIVIDFDLPTARVYTGSYNVSRSADGKNGENFFCIRDRRVATAYMIEALRIFDHYHFRTKRAANRDSNTPMLLQKPPAAGEKAWFDRFWDDPVKVKDRTLFAGTGAASV</sequence>
<comment type="subcellular location">
    <subcellularLocation>
        <location evidence="3">Secreted</location>
    </subcellularLocation>
</comment>
<keyword evidence="14" id="KW-1185">Reference proteome</keyword>
<proteinExistence type="inferred from homology"/>
<dbReference type="Pfam" id="PF13091">
    <property type="entry name" value="PLDc_2"/>
    <property type="match status" value="1"/>
</dbReference>
<dbReference type="GO" id="GO:0005576">
    <property type="term" value="C:extracellular region"/>
    <property type="evidence" value="ECO:0007669"/>
    <property type="project" value="UniProtKB-SubCell"/>
</dbReference>
<dbReference type="RefSeq" id="WP_182297239.1">
    <property type="nucleotide sequence ID" value="NZ_CP059851.1"/>
</dbReference>
<keyword evidence="8" id="KW-0378">Hydrolase</keyword>
<dbReference type="KEGG" id="sand:H3309_02625"/>
<reference evidence="13 14" key="1">
    <citation type="submission" date="2020-07" db="EMBL/GenBank/DDBJ databases">
        <title>Complete genome sequence for Sandaracinobacter sp. M6.</title>
        <authorList>
            <person name="Tang Y."/>
            <person name="Liu Q."/>
            <person name="Guo Z."/>
            <person name="Lei P."/>
            <person name="Huang B."/>
        </authorList>
    </citation>
    <scope>NUCLEOTIDE SEQUENCE [LARGE SCALE GENOMIC DNA]</scope>
    <source>
        <strain evidence="13 14">M6</strain>
    </source>
</reference>
<evidence type="ECO:0000256" key="8">
    <source>
        <dbReference type="ARBA" id="ARBA00022801"/>
    </source>
</evidence>
<dbReference type="GO" id="GO:0004630">
    <property type="term" value="F:phospholipase D activity"/>
    <property type="evidence" value="ECO:0007669"/>
    <property type="project" value="UniProtKB-EC"/>
</dbReference>
<dbReference type="Proteomes" id="UP000515292">
    <property type="component" value="Chromosome"/>
</dbReference>
<evidence type="ECO:0000256" key="11">
    <source>
        <dbReference type="ARBA" id="ARBA00029594"/>
    </source>
</evidence>
<evidence type="ECO:0000313" key="13">
    <source>
        <dbReference type="EMBL" id="QMW23416.1"/>
    </source>
</evidence>
<evidence type="ECO:0000256" key="5">
    <source>
        <dbReference type="ARBA" id="ARBA00012027"/>
    </source>
</evidence>
<dbReference type="CDD" id="cd09172">
    <property type="entry name" value="PLDc_Nuc_like_unchar1_1"/>
    <property type="match status" value="1"/>
</dbReference>
<accession>A0A7G5IJ74</accession>
<organism evidence="13 14">
    <name type="scientific">Sandaracinobacteroides saxicola</name>
    <dbReference type="NCBI Taxonomy" id="2759707"/>
    <lineage>
        <taxon>Bacteria</taxon>
        <taxon>Pseudomonadati</taxon>
        <taxon>Pseudomonadota</taxon>
        <taxon>Alphaproteobacteria</taxon>
        <taxon>Sphingomonadales</taxon>
        <taxon>Sphingosinicellaceae</taxon>
        <taxon>Sandaracinobacteroides</taxon>
    </lineage>
</organism>
<dbReference type="GO" id="GO:0006793">
    <property type="term" value="P:phosphorus metabolic process"/>
    <property type="evidence" value="ECO:0007669"/>
    <property type="project" value="UniProtKB-ARBA"/>
</dbReference>
<name>A0A7G5IJ74_9SPHN</name>
<dbReference type="PANTHER" id="PTHR43856:SF1">
    <property type="entry name" value="MITOCHONDRIAL CARDIOLIPIN HYDROLASE"/>
    <property type="match status" value="1"/>
</dbReference>
<dbReference type="InterPro" id="IPR051406">
    <property type="entry name" value="PLD_domain"/>
</dbReference>
<keyword evidence="10" id="KW-0443">Lipid metabolism</keyword>
<keyword evidence="9" id="KW-0442">Lipid degradation</keyword>
<dbReference type="EC" id="3.1.4.4" evidence="5"/>
<dbReference type="Gene3D" id="3.30.870.10">
    <property type="entry name" value="Endonuclease Chain A"/>
    <property type="match status" value="2"/>
</dbReference>
<evidence type="ECO:0000256" key="3">
    <source>
        <dbReference type="ARBA" id="ARBA00004613"/>
    </source>
</evidence>
<dbReference type="PANTHER" id="PTHR43856">
    <property type="entry name" value="CARDIOLIPIN HYDROLASE"/>
    <property type="match status" value="1"/>
</dbReference>
<evidence type="ECO:0000256" key="1">
    <source>
        <dbReference type="ARBA" id="ARBA00000798"/>
    </source>
</evidence>
<evidence type="ECO:0000259" key="12">
    <source>
        <dbReference type="PROSITE" id="PS50035"/>
    </source>
</evidence>
<dbReference type="InterPro" id="IPR025202">
    <property type="entry name" value="PLD-like_dom"/>
</dbReference>
<dbReference type="AlphaFoldDB" id="A0A7G5IJ74"/>
<keyword evidence="7" id="KW-0964">Secreted</keyword>
<evidence type="ECO:0000256" key="7">
    <source>
        <dbReference type="ARBA" id="ARBA00022525"/>
    </source>
</evidence>
<evidence type="ECO:0000256" key="6">
    <source>
        <dbReference type="ARBA" id="ARBA00018392"/>
    </source>
</evidence>
<evidence type="ECO:0000256" key="10">
    <source>
        <dbReference type="ARBA" id="ARBA00023098"/>
    </source>
</evidence>
<gene>
    <name evidence="13" type="ORF">H3309_02625</name>
</gene>